<keyword evidence="3" id="KW-0597">Phosphoprotein</keyword>
<dbReference type="Gene3D" id="1.20.58.740">
    <property type="match status" value="1"/>
</dbReference>
<dbReference type="GO" id="GO:0005886">
    <property type="term" value="C:plasma membrane"/>
    <property type="evidence" value="ECO:0007669"/>
    <property type="project" value="TreeGrafter"/>
</dbReference>
<dbReference type="GO" id="GO:0007520">
    <property type="term" value="P:myoblast fusion"/>
    <property type="evidence" value="ECO:0007669"/>
    <property type="project" value="TreeGrafter"/>
</dbReference>
<dbReference type="InterPro" id="IPR026791">
    <property type="entry name" value="DOCK"/>
</dbReference>
<dbReference type="GO" id="GO:0007264">
    <property type="term" value="P:small GTPase-mediated signal transduction"/>
    <property type="evidence" value="ECO:0007669"/>
    <property type="project" value="InterPro"/>
</dbReference>
<keyword evidence="4" id="KW-0344">Guanine-nucleotide releasing factor</keyword>
<dbReference type="InterPro" id="IPR027007">
    <property type="entry name" value="C2_DOCK-type_domain"/>
</dbReference>
<comment type="subcellular location">
    <subcellularLocation>
        <location evidence="1">Cytoplasm</location>
    </subcellularLocation>
</comment>
<gene>
    <name evidence="9" type="ORF">CYNAS_LOCUS12878</name>
</gene>
<keyword evidence="10" id="KW-1185">Reference proteome</keyword>
<dbReference type="PROSITE" id="PS51650">
    <property type="entry name" value="C2_DOCK"/>
    <property type="match status" value="1"/>
</dbReference>
<dbReference type="EMBL" id="CATQJL010000305">
    <property type="protein sequence ID" value="CAJ0600895.1"/>
    <property type="molecule type" value="Genomic_DNA"/>
</dbReference>
<evidence type="ECO:0000256" key="4">
    <source>
        <dbReference type="ARBA" id="ARBA00022658"/>
    </source>
</evidence>
<dbReference type="GO" id="GO:0005085">
    <property type="term" value="F:guanyl-nucleotide exchange factor activity"/>
    <property type="evidence" value="ECO:0007669"/>
    <property type="project" value="UniProtKB-KW"/>
</dbReference>
<dbReference type="InterPro" id="IPR042455">
    <property type="entry name" value="DOCK_N_sub1"/>
</dbReference>
<evidence type="ECO:0000256" key="5">
    <source>
        <dbReference type="PROSITE-ProRule" id="PRU00983"/>
    </source>
</evidence>
<name>A0AA36GYU7_CYLNA</name>
<dbReference type="InterPro" id="IPR043162">
    <property type="entry name" value="DOCK_C_lobe_C"/>
</dbReference>
<feature type="domain" description="DOCKER" evidence="8">
    <location>
        <begin position="1222"/>
        <end position="1636"/>
    </location>
</feature>
<evidence type="ECO:0008006" key="11">
    <source>
        <dbReference type="Google" id="ProtNLM"/>
    </source>
</evidence>
<evidence type="ECO:0000259" key="8">
    <source>
        <dbReference type="PROSITE" id="PS51651"/>
    </source>
</evidence>
<dbReference type="GO" id="GO:0031267">
    <property type="term" value="F:small GTPase binding"/>
    <property type="evidence" value="ECO:0007669"/>
    <property type="project" value="TreeGrafter"/>
</dbReference>
<proteinExistence type="inferred from homology"/>
<dbReference type="GO" id="GO:0016477">
    <property type="term" value="P:cell migration"/>
    <property type="evidence" value="ECO:0007669"/>
    <property type="project" value="TreeGrafter"/>
</dbReference>
<dbReference type="Pfam" id="PF14429">
    <property type="entry name" value="DOCK-C2"/>
    <property type="match status" value="1"/>
</dbReference>
<feature type="region of interest" description="Disordered" evidence="6">
    <location>
        <begin position="1735"/>
        <end position="1806"/>
    </location>
</feature>
<comment type="similarity">
    <text evidence="5">Belongs to the DOCK family.</text>
</comment>
<feature type="domain" description="C2 DOCK-type" evidence="7">
    <location>
        <begin position="420"/>
        <end position="602"/>
    </location>
</feature>
<dbReference type="PROSITE" id="PS51651">
    <property type="entry name" value="DOCKER"/>
    <property type="match status" value="1"/>
</dbReference>
<dbReference type="Proteomes" id="UP001176961">
    <property type="component" value="Unassembled WGS sequence"/>
</dbReference>
<dbReference type="CDD" id="cd11684">
    <property type="entry name" value="DHR2_DOCK"/>
    <property type="match status" value="1"/>
</dbReference>
<dbReference type="Pfam" id="PF06920">
    <property type="entry name" value="DHR-2_Lobe_A"/>
    <property type="match status" value="1"/>
</dbReference>
<dbReference type="PANTHER" id="PTHR45653:SF10">
    <property type="entry name" value="MYOBLAST CITY, ISOFORM B"/>
    <property type="match status" value="1"/>
</dbReference>
<sequence length="1817" mass="208781">MKTRYAIAHANFSATEDLNEEARAKKSPCCFLNLVAGDRICVYFEKDDWAVGSHVGSKAEAGLFPLNAVNFVNRHSQTDPTAEGAGIVEEINQVTQTWWRKIKEIYVKHAEMHYFNEVLDFIEYMLSVRQKILSGGVPSEELNALRIQLAKKIDRGNMLLSLNVTIRNEHGFAYDPDTISFLQTYNEHQNTQKRVAAESSRLEPQEKPAKSFCLLLRVQGIELQMKYNCEITMVLYDMEAKHFVSDTFTFIWKSTNEQSSRDLNIRGLFTNFNQADIGKRLVLVTRVAHIAPVEHTSSTLRRNQEPGPPNLYCRQIIAFDFFDMTSTFSNPQPSHDAKDKVIFLSRDQNNFDQALKSMQSTCKVPRPSTSSDDIKMLISTQIFTNGLAELRLKRPYLFTRNPPAIISRCDYAGPATVDIRNELYVTLLQGELSGKSSDRNIEARLHLVEGNGRVVPDSFQTVSVGSLKSSSDYRSFVYLHEDKPMWFENIKVRLPEDISRDLHLRITFHSRKPYDKGKPEKGPFALAHIRLMCKSVLVPDGDHELLVYKIESSHYDESNTSYLPLPQTKRVLRDLGNTTNKPHSSVFSLSEKSFVVINTLTCSTLLTQNEHILNVLGWRESRPNLDTSLTILGAPFGELQNEMIRFLCPLLDALFELWEEREKLELYVFDVIVALLKLTDEQQYSSSADILKKYMDRFPYCNAGVKLMRCLNHYIASASTSNNEKSRNSLKVMGHVFRTVVQSKKSGDNFSDDPAFDISFRSNLDSVLDSLVSLMGETRERMAVQNTALKHLPSIVDPICASGAYEPTDLCKFFVRVINGFGKNIVARERLGFVSQLIDTNLFELYSCRQVLLPRCIELLLVQLDPDQNEDREFVERSMECAGIISNLLERLFPVTTSPPQYQLGTDEELNLIIDATYRPLVQAMVHIGQQNASNDEIRGRFFSLILALLNKMSAQLFGNYIENRPSDIDKMDFILEMLQMIRDLLCKCPFPATWQQMIMLQNKTIHKALRFLMNAIQGYFSNERERFYSDIWQEYMLTAVCFVTQPSLQANEEWLRDECDSRVQLRKAAARDLRSMWFRLTPVQKMGYIPRLVGAFLKVALVEDDETREATIPIFFDMMQCEFHSCMEDRKNFKKFSDELIAQLDSLVDQDRGTRAFQEQFTKILTNQCQSDKELWEGGGRELIERVDRLLGHLFEYRLVRETSDCMENGMSRTVQLLRYYEKYRHHDLYITYVYKLYDLHILYNNQIEAAKTLMLYANTLSWNDVELDESLISRRLNRHCAVERQLKDSLLCEAADLFAEGEMWEDAIKILKELLPVYEKTYVDYDKLASLMVRIAELYRKIDRENRAFFYYYLVAFYGKGFPSYLNGISFVFRSDKLERHADFMQRMQQIYGGPEAIMSMDDCSHLKDAPGRYMQVFNVDPIPTPCPFEDAHVNPAIKDYYRHYNIRDFEYSRVEERKDTKWTSVKDTELMRTWIVKRTVVTYERLPSILRSTQIISTSPPIYVNPLRRSVEQMQRKNTELMETALLVLLDRLHAVKKLSGEILGVVRPAVMGGVSNYEVFFTDECARIYDSEEKQLAMQLSALIIEQVEILEFCLYAHASRTEITKQFHDHLVDGFYEHKQYVEDKFGKTRSILPPGASIRYSIESNGIDASKKNVSSNSLDANLSGSGTLNLRSRGAAIGSTMLSMLTTSRKSSSATGTASNSAATLANNRTTSERFDAARVFATMRNSSMDSLKSPVRANRRPTVDGLEGIRLRSRARRSTDQPSAPPLPPRTHTMRGNDSSLDDRNVPELRYTKSPIPTPITDLADLQRY</sequence>
<dbReference type="Gene3D" id="1.20.1270.350">
    <property type="entry name" value="Dedicator of cytokinesis N-terminal subdomain"/>
    <property type="match status" value="1"/>
</dbReference>
<keyword evidence="2" id="KW-0963">Cytoplasm</keyword>
<evidence type="ECO:0000313" key="10">
    <source>
        <dbReference type="Proteomes" id="UP001176961"/>
    </source>
</evidence>
<comment type="caution">
    <text evidence="9">The sequence shown here is derived from an EMBL/GenBank/DDBJ whole genome shotgun (WGS) entry which is preliminary data.</text>
</comment>
<accession>A0AA36GYU7</accession>
<dbReference type="InterPro" id="IPR027357">
    <property type="entry name" value="DOCKER_dom"/>
</dbReference>
<dbReference type="Pfam" id="PF16172">
    <property type="entry name" value="DOCK_N"/>
    <property type="match status" value="1"/>
</dbReference>
<evidence type="ECO:0000313" key="9">
    <source>
        <dbReference type="EMBL" id="CAJ0600895.1"/>
    </source>
</evidence>
<evidence type="ECO:0000256" key="2">
    <source>
        <dbReference type="ARBA" id="ARBA00022490"/>
    </source>
</evidence>
<organism evidence="9 10">
    <name type="scientific">Cylicocyclus nassatus</name>
    <name type="common">Nematode worm</name>
    <dbReference type="NCBI Taxonomy" id="53992"/>
    <lineage>
        <taxon>Eukaryota</taxon>
        <taxon>Metazoa</taxon>
        <taxon>Ecdysozoa</taxon>
        <taxon>Nematoda</taxon>
        <taxon>Chromadorea</taxon>
        <taxon>Rhabditida</taxon>
        <taxon>Rhabditina</taxon>
        <taxon>Rhabditomorpha</taxon>
        <taxon>Strongyloidea</taxon>
        <taxon>Strongylidae</taxon>
        <taxon>Cylicocyclus</taxon>
    </lineage>
</organism>
<protein>
    <recommendedName>
        <fullName evidence="11">Dedicator of cytokinesis protein 1</fullName>
    </recommendedName>
</protein>
<dbReference type="InterPro" id="IPR043161">
    <property type="entry name" value="DOCK_C_lobe_A"/>
</dbReference>
<evidence type="ECO:0000259" key="7">
    <source>
        <dbReference type="PROSITE" id="PS51650"/>
    </source>
</evidence>
<evidence type="ECO:0000256" key="6">
    <source>
        <dbReference type="SAM" id="MobiDB-lite"/>
    </source>
</evidence>
<dbReference type="Pfam" id="PF23554">
    <property type="entry name" value="TPR_DOCK"/>
    <property type="match status" value="1"/>
</dbReference>
<evidence type="ECO:0000256" key="3">
    <source>
        <dbReference type="ARBA" id="ARBA00022553"/>
    </source>
</evidence>
<dbReference type="InterPro" id="IPR016024">
    <property type="entry name" value="ARM-type_fold"/>
</dbReference>
<dbReference type="GO" id="GO:0005737">
    <property type="term" value="C:cytoplasm"/>
    <property type="evidence" value="ECO:0007669"/>
    <property type="project" value="UniProtKB-SubCell"/>
</dbReference>
<dbReference type="InterPro" id="IPR032376">
    <property type="entry name" value="DOCK_N"/>
</dbReference>
<dbReference type="Gene3D" id="1.25.40.410">
    <property type="match status" value="1"/>
</dbReference>
<dbReference type="Gene3D" id="2.60.40.150">
    <property type="entry name" value="C2 domain"/>
    <property type="match status" value="1"/>
</dbReference>
<dbReference type="InterPro" id="IPR056372">
    <property type="entry name" value="TPR_DOCK"/>
</dbReference>
<dbReference type="InterPro" id="IPR046769">
    <property type="entry name" value="DOCKER_Lobe_A"/>
</dbReference>
<dbReference type="InterPro" id="IPR035892">
    <property type="entry name" value="C2_domain_sf"/>
</dbReference>
<reference evidence="9" key="1">
    <citation type="submission" date="2023-07" db="EMBL/GenBank/DDBJ databases">
        <authorList>
            <consortium name="CYATHOMIX"/>
        </authorList>
    </citation>
    <scope>NUCLEOTIDE SEQUENCE</scope>
    <source>
        <strain evidence="9">N/A</strain>
    </source>
</reference>
<dbReference type="PANTHER" id="PTHR45653">
    <property type="entry name" value="DEDICATOR OF CYTOKINESIS"/>
    <property type="match status" value="1"/>
</dbReference>
<evidence type="ECO:0000256" key="1">
    <source>
        <dbReference type="ARBA" id="ARBA00004496"/>
    </source>
</evidence>
<dbReference type="SUPFAM" id="SSF48371">
    <property type="entry name" value="ARM repeat"/>
    <property type="match status" value="1"/>
</dbReference>
<feature type="compositionally biased region" description="Basic and acidic residues" evidence="6">
    <location>
        <begin position="1789"/>
        <end position="1799"/>
    </location>
</feature>